<feature type="active site" description="Nucleophile" evidence="5">
    <location>
        <position position="137"/>
    </location>
</feature>
<dbReference type="InterPro" id="IPR001406">
    <property type="entry name" value="PsdUridine_synth_TruA"/>
</dbReference>
<feature type="binding site" evidence="6">
    <location>
        <position position="202"/>
    </location>
    <ligand>
        <name>substrate</name>
    </ligand>
</feature>
<reference evidence="9" key="1">
    <citation type="submission" date="2020-01" db="EMBL/GenBank/DDBJ databases">
        <title>Genome sequence of Kobresia littledalei, the first chromosome-level genome in the family Cyperaceae.</title>
        <authorList>
            <person name="Qu G."/>
        </authorList>
    </citation>
    <scope>NUCLEOTIDE SEQUENCE</scope>
    <source>
        <strain evidence="9">C.B.Clarke</strain>
        <tissue evidence="9">Leaf</tissue>
    </source>
</reference>
<name>A0A833R8S1_9POAL</name>
<feature type="region of interest" description="Disordered" evidence="7">
    <location>
        <begin position="258"/>
        <end position="319"/>
    </location>
</feature>
<evidence type="ECO:0000313" key="9">
    <source>
        <dbReference type="EMBL" id="KAF3331836.1"/>
    </source>
</evidence>
<dbReference type="GO" id="GO:0031119">
    <property type="term" value="P:tRNA pseudouridine synthesis"/>
    <property type="evidence" value="ECO:0007669"/>
    <property type="project" value="InterPro"/>
</dbReference>
<comment type="catalytic activity">
    <reaction evidence="4">
        <text>a uridine in tRNA = a pseudouridine in tRNA</text>
        <dbReference type="Rhea" id="RHEA:54572"/>
        <dbReference type="Rhea" id="RHEA-COMP:13339"/>
        <dbReference type="Rhea" id="RHEA-COMP:13934"/>
        <dbReference type="ChEBI" id="CHEBI:65314"/>
        <dbReference type="ChEBI" id="CHEBI:65315"/>
    </reaction>
</comment>
<evidence type="ECO:0000256" key="5">
    <source>
        <dbReference type="PIRSR" id="PIRSR641708-1"/>
    </source>
</evidence>
<gene>
    <name evidence="9" type="ORF">FCM35_KLT03242</name>
</gene>
<evidence type="ECO:0000256" key="3">
    <source>
        <dbReference type="ARBA" id="ARBA00023235"/>
    </source>
</evidence>
<evidence type="ECO:0000256" key="1">
    <source>
        <dbReference type="ARBA" id="ARBA00009375"/>
    </source>
</evidence>
<dbReference type="FunFam" id="3.30.70.580:FF:000002">
    <property type="entry name" value="tRNA pseudouridine synthase"/>
    <property type="match status" value="1"/>
</dbReference>
<dbReference type="PANTHER" id="PTHR11142:SF9">
    <property type="entry name" value="TRNA PSEUDOURIDINE SYNTHASE-RELATED"/>
    <property type="match status" value="1"/>
</dbReference>
<dbReference type="GO" id="GO:0009982">
    <property type="term" value="F:pseudouridine synthase activity"/>
    <property type="evidence" value="ECO:0007669"/>
    <property type="project" value="InterPro"/>
</dbReference>
<dbReference type="GO" id="GO:1990481">
    <property type="term" value="P:mRNA pseudouridine synthesis"/>
    <property type="evidence" value="ECO:0007669"/>
    <property type="project" value="TreeGrafter"/>
</dbReference>
<evidence type="ECO:0000313" key="10">
    <source>
        <dbReference type="Proteomes" id="UP000623129"/>
    </source>
</evidence>
<dbReference type="InterPro" id="IPR020095">
    <property type="entry name" value="PsdUridine_synth_TruA_C"/>
</dbReference>
<evidence type="ECO:0000256" key="4">
    <source>
        <dbReference type="ARBA" id="ARBA00036943"/>
    </source>
</evidence>
<dbReference type="GO" id="GO:0003723">
    <property type="term" value="F:RNA binding"/>
    <property type="evidence" value="ECO:0007669"/>
    <property type="project" value="InterPro"/>
</dbReference>
<comment type="caution">
    <text evidence="9">The sequence shown here is derived from an EMBL/GenBank/DDBJ whole genome shotgun (WGS) entry which is preliminary data.</text>
</comment>
<dbReference type="InterPro" id="IPR041708">
    <property type="entry name" value="PUS1/PUS2-like"/>
</dbReference>
<dbReference type="InterPro" id="IPR020094">
    <property type="entry name" value="TruA/RsuA/RluB/E/F_N"/>
</dbReference>
<evidence type="ECO:0000256" key="2">
    <source>
        <dbReference type="ARBA" id="ARBA00022694"/>
    </source>
</evidence>
<dbReference type="Proteomes" id="UP000623129">
    <property type="component" value="Unassembled WGS sequence"/>
</dbReference>
<protein>
    <submittedName>
        <fullName evidence="9">Putative tRNA pseudouridine synthase</fullName>
    </submittedName>
</protein>
<keyword evidence="10" id="KW-1185">Reference proteome</keyword>
<proteinExistence type="inferred from homology"/>
<dbReference type="AlphaFoldDB" id="A0A833R8S1"/>
<dbReference type="CDD" id="cd02568">
    <property type="entry name" value="PseudoU_synth_PUS1_PUS2"/>
    <property type="match status" value="1"/>
</dbReference>
<dbReference type="Gene3D" id="3.30.70.580">
    <property type="entry name" value="Pseudouridine synthase I, catalytic domain, N-terminal subdomain"/>
    <property type="match status" value="1"/>
</dbReference>
<comment type="similarity">
    <text evidence="1">Belongs to the tRNA pseudouridine synthase TruA family.</text>
</comment>
<feature type="domain" description="Pseudouridine synthase I TruA alpha/beta" evidence="8">
    <location>
        <begin position="343"/>
        <end position="425"/>
    </location>
</feature>
<dbReference type="Pfam" id="PF01416">
    <property type="entry name" value="PseudoU_synth_1"/>
    <property type="match status" value="1"/>
</dbReference>
<evidence type="ECO:0000259" key="8">
    <source>
        <dbReference type="Pfam" id="PF01416"/>
    </source>
</evidence>
<dbReference type="SUPFAM" id="SSF55120">
    <property type="entry name" value="Pseudouridine synthase"/>
    <property type="match status" value="2"/>
</dbReference>
<keyword evidence="3" id="KW-0413">Isomerase</keyword>
<dbReference type="GO" id="GO:0005634">
    <property type="term" value="C:nucleus"/>
    <property type="evidence" value="ECO:0007669"/>
    <property type="project" value="TreeGrafter"/>
</dbReference>
<organism evidence="9 10">
    <name type="scientific">Carex littledalei</name>
    <dbReference type="NCBI Taxonomy" id="544730"/>
    <lineage>
        <taxon>Eukaryota</taxon>
        <taxon>Viridiplantae</taxon>
        <taxon>Streptophyta</taxon>
        <taxon>Embryophyta</taxon>
        <taxon>Tracheophyta</taxon>
        <taxon>Spermatophyta</taxon>
        <taxon>Magnoliopsida</taxon>
        <taxon>Liliopsida</taxon>
        <taxon>Poales</taxon>
        <taxon>Cyperaceae</taxon>
        <taxon>Cyperoideae</taxon>
        <taxon>Cariceae</taxon>
        <taxon>Carex</taxon>
        <taxon>Carex subgen. Euthyceras</taxon>
    </lineage>
</organism>
<accession>A0A833R8S1</accession>
<keyword evidence="2" id="KW-0819">tRNA processing</keyword>
<sequence length="523" mass="59356">MTALSSLRLPISPFLLPKPGFYHLLSRASSSLFLSPKPRFCTVLCSSSLASTSDSISLSTDISEEGLKWESFRKKKVVMRIGYVGTDYRGLQVQRDINELSTIEGELETAIFKAGGILGTNFGDLHKVGWARSSRTDKGVHSLATIISLKMEIPGDAWKQDIGGTALAKCINSHLPKNIRVFSVLPSQKRFDARRECTFRSYSYLLPAELIGIKVDASSAQIEDHLNEFNSILKTFEGEYPFHNYTVRSKYRKQPHGKPFINKRFGSPEKSTVTEPQQKAEENHSADMELESDRHLQEEDECSDISSDNEAPEIEVSRDSVQVPPVITRARWLYEPDESDRLSASHFRRIFSCSCGKLEKESSSGLHFVEISICGESFMLHQIRKMVGTAVAVKRGLLPKDIIEISLTKFSRIVLPLAPSEVLILRDNSFIIRKRPGNIVRPEIQTMKECQEVQQAVKDFYWDVLLPQISRFLDPSKAPWDDWMEKLDLYAGIPDPELDEVRIAYKIWREDFIKMKTTRLACV</sequence>
<evidence type="ECO:0000256" key="6">
    <source>
        <dbReference type="PIRSR" id="PIRSR641708-2"/>
    </source>
</evidence>
<dbReference type="Gene3D" id="3.30.70.660">
    <property type="entry name" value="Pseudouridine synthase I, catalytic domain, C-terminal subdomain"/>
    <property type="match status" value="1"/>
</dbReference>
<feature type="compositionally biased region" description="Basic and acidic residues" evidence="7">
    <location>
        <begin position="278"/>
        <end position="297"/>
    </location>
</feature>
<dbReference type="InterPro" id="IPR020097">
    <property type="entry name" value="PsdUridine_synth_TruA_a/b_dom"/>
</dbReference>
<dbReference type="EMBL" id="SWLB01000012">
    <property type="protein sequence ID" value="KAF3331836.1"/>
    <property type="molecule type" value="Genomic_DNA"/>
</dbReference>
<evidence type="ECO:0000256" key="7">
    <source>
        <dbReference type="SAM" id="MobiDB-lite"/>
    </source>
</evidence>
<dbReference type="InterPro" id="IPR020103">
    <property type="entry name" value="PsdUridine_synth_cat_dom_sf"/>
</dbReference>
<dbReference type="OrthoDB" id="10256309at2759"/>
<dbReference type="PANTHER" id="PTHR11142">
    <property type="entry name" value="PSEUDOURIDYLATE SYNTHASE"/>
    <property type="match status" value="1"/>
</dbReference>